<dbReference type="EMBL" id="QNRK01000007">
    <property type="protein sequence ID" value="RBP15900.1"/>
    <property type="molecule type" value="Genomic_DNA"/>
</dbReference>
<evidence type="ECO:0000313" key="2">
    <source>
        <dbReference type="EMBL" id="RBP15900.1"/>
    </source>
</evidence>
<comment type="caution">
    <text evidence="2">The sequence shown here is derived from an EMBL/GenBank/DDBJ whole genome shotgun (WGS) entry which is preliminary data.</text>
</comment>
<dbReference type="AlphaFoldDB" id="A0A366FPB9"/>
<gene>
    <name evidence="2" type="ORF">DFR50_107170</name>
</gene>
<keyword evidence="3" id="KW-1185">Reference proteome</keyword>
<protein>
    <submittedName>
        <fullName evidence="2">Uncharacterized protein</fullName>
    </submittedName>
</protein>
<proteinExistence type="predicted"/>
<name>A0A366FPB9_9HYPH</name>
<organism evidence="2 3">
    <name type="scientific">Roseiarcus fermentans</name>
    <dbReference type="NCBI Taxonomy" id="1473586"/>
    <lineage>
        <taxon>Bacteria</taxon>
        <taxon>Pseudomonadati</taxon>
        <taxon>Pseudomonadota</taxon>
        <taxon>Alphaproteobacteria</taxon>
        <taxon>Hyphomicrobiales</taxon>
        <taxon>Roseiarcaceae</taxon>
        <taxon>Roseiarcus</taxon>
    </lineage>
</organism>
<feature type="region of interest" description="Disordered" evidence="1">
    <location>
        <begin position="76"/>
        <end position="107"/>
    </location>
</feature>
<dbReference type="Proteomes" id="UP000253529">
    <property type="component" value="Unassembled WGS sequence"/>
</dbReference>
<evidence type="ECO:0000313" key="3">
    <source>
        <dbReference type="Proteomes" id="UP000253529"/>
    </source>
</evidence>
<accession>A0A366FPB9</accession>
<sequence length="107" mass="11890">MKRCPVCGYDGLEEPAYDDVGAPSYEICPCCGIEFGYEDASRSHESLREEWIAKGMPWWADDKPPPGWDPVQQVRSLTEGPGIDGATITPPIDEVGTVDYKSGRQRR</sequence>
<reference evidence="2 3" key="1">
    <citation type="submission" date="2018-06" db="EMBL/GenBank/DDBJ databases">
        <title>Genomic Encyclopedia of Type Strains, Phase IV (KMG-IV): sequencing the most valuable type-strain genomes for metagenomic binning, comparative biology and taxonomic classification.</title>
        <authorList>
            <person name="Goeker M."/>
        </authorList>
    </citation>
    <scope>NUCLEOTIDE SEQUENCE [LARGE SCALE GENOMIC DNA]</scope>
    <source>
        <strain evidence="2 3">DSM 24875</strain>
    </source>
</reference>
<evidence type="ECO:0000256" key="1">
    <source>
        <dbReference type="SAM" id="MobiDB-lite"/>
    </source>
</evidence>